<feature type="region of interest" description="Disordered" evidence="1">
    <location>
        <begin position="227"/>
        <end position="269"/>
    </location>
</feature>
<comment type="caution">
    <text evidence="3">The sequence shown here is derived from an EMBL/GenBank/DDBJ whole genome shotgun (WGS) entry which is preliminary data.</text>
</comment>
<feature type="transmembrane region" description="Helical" evidence="2">
    <location>
        <begin position="43"/>
        <end position="63"/>
    </location>
</feature>
<dbReference type="Proteomes" id="UP000263094">
    <property type="component" value="Unassembled WGS sequence"/>
</dbReference>
<organism evidence="3 4">
    <name type="scientific">Streptomyces triticagri</name>
    <dbReference type="NCBI Taxonomy" id="2293568"/>
    <lineage>
        <taxon>Bacteria</taxon>
        <taxon>Bacillati</taxon>
        <taxon>Actinomycetota</taxon>
        <taxon>Actinomycetes</taxon>
        <taxon>Kitasatosporales</taxon>
        <taxon>Streptomycetaceae</taxon>
        <taxon>Streptomyces</taxon>
    </lineage>
</organism>
<dbReference type="EMBL" id="QUAK01000016">
    <property type="protein sequence ID" value="RFU88140.1"/>
    <property type="molecule type" value="Genomic_DNA"/>
</dbReference>
<name>A0A372MC13_9ACTN</name>
<keyword evidence="4" id="KW-1185">Reference proteome</keyword>
<sequence length="269" mass="29390">MAARQSWRSGPGPRITAKALLAGVMGAVVGIAAYAIGRTGGQLLSVVVGALAGVTVVLAAHFYRRSAQLTEVQLSVAGNAMTFTANTDMRQAALRMFFQAATRVATRPLDDDTGNLREALNSLKNLFDLYREPIESGSTPPPPLKGDSVHELVLDILNFELAPFLSKWHPRLRTWEESEAGEMGGEAAWPENAAFREELRELQHRLRDYVVALGKVAGLRDPERHLRRSDWHARRTASAPPPQTSGLPHARRSHDRHIPPSTPASDDAS</sequence>
<keyword evidence="2" id="KW-0472">Membrane</keyword>
<evidence type="ECO:0000313" key="3">
    <source>
        <dbReference type="EMBL" id="RFU88140.1"/>
    </source>
</evidence>
<reference evidence="3 4" key="1">
    <citation type="submission" date="2018-08" db="EMBL/GenBank/DDBJ databases">
        <title>Isolation, diversity and antifungal activity of Actinobacteria from wheat.</title>
        <authorList>
            <person name="Han C."/>
        </authorList>
    </citation>
    <scope>NUCLEOTIDE SEQUENCE [LARGE SCALE GENOMIC DNA]</scope>
    <source>
        <strain evidence="3 4">NEAU-YY421</strain>
    </source>
</reference>
<proteinExistence type="predicted"/>
<evidence type="ECO:0000256" key="2">
    <source>
        <dbReference type="SAM" id="Phobius"/>
    </source>
</evidence>
<accession>A0A372MC13</accession>
<gene>
    <name evidence="3" type="ORF">DY218_03225</name>
</gene>
<evidence type="ECO:0000256" key="1">
    <source>
        <dbReference type="SAM" id="MobiDB-lite"/>
    </source>
</evidence>
<protein>
    <submittedName>
        <fullName evidence="3">Uncharacterized protein</fullName>
    </submittedName>
</protein>
<dbReference type="OrthoDB" id="511218at2"/>
<keyword evidence="2" id="KW-0812">Transmembrane</keyword>
<dbReference type="AlphaFoldDB" id="A0A372MC13"/>
<feature type="transmembrane region" description="Helical" evidence="2">
    <location>
        <begin position="20"/>
        <end position="37"/>
    </location>
</feature>
<keyword evidence="2" id="KW-1133">Transmembrane helix</keyword>
<evidence type="ECO:0000313" key="4">
    <source>
        <dbReference type="Proteomes" id="UP000263094"/>
    </source>
</evidence>